<dbReference type="Pfam" id="PF13549">
    <property type="entry name" value="ATP-grasp_5"/>
    <property type="match status" value="1"/>
</dbReference>
<dbReference type="InterPro" id="IPR036291">
    <property type="entry name" value="NAD(P)-bd_dom_sf"/>
</dbReference>
<gene>
    <name evidence="3" type="ORF">ACEZDJ_11060</name>
</gene>
<dbReference type="Gene3D" id="3.30.470.20">
    <property type="entry name" value="ATP-grasp fold, B domain"/>
    <property type="match status" value="1"/>
</dbReference>
<dbReference type="Pfam" id="PF13607">
    <property type="entry name" value="Succ_CoA_lig"/>
    <property type="match status" value="1"/>
</dbReference>
<keyword evidence="3" id="KW-0436">Ligase</keyword>
<dbReference type="InterPro" id="IPR016102">
    <property type="entry name" value="Succinyl-CoA_synth-like"/>
</dbReference>
<dbReference type="Gene3D" id="3.40.50.261">
    <property type="entry name" value="Succinyl-CoA synthetase domains"/>
    <property type="match status" value="2"/>
</dbReference>
<dbReference type="SMART" id="SM00881">
    <property type="entry name" value="CoA_binding"/>
    <property type="match status" value="1"/>
</dbReference>
<organism evidence="3 4">
    <name type="scientific">Streptacidiphilus cavernicola</name>
    <dbReference type="NCBI Taxonomy" id="3342716"/>
    <lineage>
        <taxon>Bacteria</taxon>
        <taxon>Bacillati</taxon>
        <taxon>Actinomycetota</taxon>
        <taxon>Actinomycetes</taxon>
        <taxon>Kitasatosporales</taxon>
        <taxon>Streptomycetaceae</taxon>
        <taxon>Streptacidiphilus</taxon>
    </lineage>
</organism>
<protein>
    <submittedName>
        <fullName evidence="3">Acetate--CoA ligase family protein</fullName>
    </submittedName>
</protein>
<dbReference type="InterPro" id="IPR011761">
    <property type="entry name" value="ATP-grasp"/>
</dbReference>
<dbReference type="GO" id="GO:0016874">
    <property type="term" value="F:ligase activity"/>
    <property type="evidence" value="ECO:0007669"/>
    <property type="project" value="UniProtKB-KW"/>
</dbReference>
<dbReference type="SUPFAM" id="SSF52210">
    <property type="entry name" value="Succinyl-CoA synthetase domains"/>
    <property type="match status" value="2"/>
</dbReference>
<dbReference type="PANTHER" id="PTHR42793">
    <property type="entry name" value="COA BINDING DOMAIN CONTAINING PROTEIN"/>
    <property type="match status" value="1"/>
</dbReference>
<dbReference type="SUPFAM" id="SSF51735">
    <property type="entry name" value="NAD(P)-binding Rossmann-fold domains"/>
    <property type="match status" value="1"/>
</dbReference>
<dbReference type="InterPro" id="IPR013815">
    <property type="entry name" value="ATP_grasp_subdomain_1"/>
</dbReference>
<dbReference type="PROSITE" id="PS50975">
    <property type="entry name" value="ATP_GRASP"/>
    <property type="match status" value="1"/>
</dbReference>
<keyword evidence="1" id="KW-0067">ATP-binding</keyword>
<dbReference type="InterPro" id="IPR003781">
    <property type="entry name" value="CoA-bd"/>
</dbReference>
<feature type="domain" description="ATP-grasp" evidence="2">
    <location>
        <begin position="475"/>
        <end position="512"/>
    </location>
</feature>
<name>A0ABV6UK47_9ACTN</name>
<dbReference type="Proteomes" id="UP001592528">
    <property type="component" value="Unassembled WGS sequence"/>
</dbReference>
<reference evidence="3 4" key="1">
    <citation type="submission" date="2024-09" db="EMBL/GenBank/DDBJ databases">
        <authorList>
            <person name="Lee S.D."/>
        </authorList>
    </citation>
    <scope>NUCLEOTIDE SEQUENCE [LARGE SCALE GENOMIC DNA]</scope>
    <source>
        <strain evidence="3 4">N1-5</strain>
    </source>
</reference>
<accession>A0ABV6UK47</accession>
<dbReference type="InterPro" id="IPR043938">
    <property type="entry name" value="Ligase_CoA_dom"/>
</dbReference>
<dbReference type="InterPro" id="IPR032875">
    <property type="entry name" value="Succ_CoA_lig_flav_dom"/>
</dbReference>
<dbReference type="Pfam" id="PF19045">
    <property type="entry name" value="Ligase_CoA_2"/>
    <property type="match status" value="1"/>
</dbReference>
<dbReference type="PANTHER" id="PTHR42793:SF1">
    <property type="entry name" value="PEPTIDYL-LYSINE N-ACETYLTRANSFERASE PATZ"/>
    <property type="match status" value="1"/>
</dbReference>
<evidence type="ECO:0000313" key="4">
    <source>
        <dbReference type="Proteomes" id="UP001592528"/>
    </source>
</evidence>
<dbReference type="Pfam" id="PF13380">
    <property type="entry name" value="CoA_binding_2"/>
    <property type="match status" value="1"/>
</dbReference>
<dbReference type="Gene3D" id="3.40.50.720">
    <property type="entry name" value="NAD(P)-binding Rossmann-like Domain"/>
    <property type="match status" value="1"/>
</dbReference>
<sequence length="689" mass="71153">MTVPNAFVDPASVAVVGASEDRAKWGYWLADGALRGAGRRDVWLVNRSARPLFGERAFASLGELPAAPELVVLSVPADQVEPTVEEALALGCQAFLAITAGLTGRQEQRLAQLLKAAGAHLLGPNSLGLYDSSTELQLAWGTFTPGSLAIVSQSGQLGMEIATLAARAGLGVSRFYSVGNQLTVGAVELLESLAEDERTTTAVLYLEAFTEGPRIVAALRALRRAGKHTLVLSTGASEASRRLARSHTGSLTSALDVVDAACRVAGALRVATPQEAVAIATYLSSAAAPRGRRVAVVGDSGGQGGVAADVAARTGLGVPQFSPELQCRLRELLPEAAAVANPVDLAGAGEADLGVYAAVAEAVAASTEVDAVLLTGYLGCYGEDTPSIADAELAVVDRLGRLAASGPVPLVVHSMSGTSAAVARMGQHRIPTYPEITPALGALAGAAALRAATGRDPKATAGPELRSVTGYWGAREALCDLGIPVPDAVRVRDGAEVSAAFRTLRAPLVLKAGWLEHKSEHGGIRTGLTGPAEGTAAFAEMHERLGPGEYVLEEQDTRADVVEMLIGARHDPCFGPTVAVGLGGVEAELWRDVRVELAPVDRPVAAAMVDGLRSRALLRGWRGRPPVHTDALVDAVVAVSEAIAANPHLTDLEINPLRVGVGGVLAVDALILHEPATNDEPTTNGENHA</sequence>
<evidence type="ECO:0000259" key="2">
    <source>
        <dbReference type="PROSITE" id="PS50975"/>
    </source>
</evidence>
<evidence type="ECO:0000313" key="3">
    <source>
        <dbReference type="EMBL" id="MFC1401827.1"/>
    </source>
</evidence>
<comment type="caution">
    <text evidence="3">The sequence shown here is derived from an EMBL/GenBank/DDBJ whole genome shotgun (WGS) entry which is preliminary data.</text>
</comment>
<keyword evidence="1" id="KW-0547">Nucleotide-binding</keyword>
<dbReference type="Gene3D" id="3.30.1490.20">
    <property type="entry name" value="ATP-grasp fold, A domain"/>
    <property type="match status" value="1"/>
</dbReference>
<dbReference type="RefSeq" id="WP_037595836.1">
    <property type="nucleotide sequence ID" value="NZ_JBHEZZ010000005.1"/>
</dbReference>
<dbReference type="SUPFAM" id="SSF56059">
    <property type="entry name" value="Glutathione synthetase ATP-binding domain-like"/>
    <property type="match status" value="1"/>
</dbReference>
<dbReference type="EMBL" id="JBHEZZ010000005">
    <property type="protein sequence ID" value="MFC1401827.1"/>
    <property type="molecule type" value="Genomic_DNA"/>
</dbReference>
<proteinExistence type="predicted"/>
<evidence type="ECO:0000256" key="1">
    <source>
        <dbReference type="PROSITE-ProRule" id="PRU00409"/>
    </source>
</evidence>
<keyword evidence="4" id="KW-1185">Reference proteome</keyword>